<feature type="region of interest" description="Disordered" evidence="1">
    <location>
        <begin position="43"/>
        <end position="81"/>
    </location>
</feature>
<dbReference type="EMBL" id="PGET01000001">
    <property type="protein sequence ID" value="PJJ30046.1"/>
    <property type="molecule type" value="Genomic_DNA"/>
</dbReference>
<gene>
    <name evidence="3" type="ORF">H171_3615</name>
</gene>
<proteinExistence type="predicted"/>
<feature type="compositionally biased region" description="Polar residues" evidence="1">
    <location>
        <begin position="49"/>
        <end position="74"/>
    </location>
</feature>
<protein>
    <recommendedName>
        <fullName evidence="5">Lipoprotein</fullName>
    </recommendedName>
</protein>
<evidence type="ECO:0000313" key="3">
    <source>
        <dbReference type="EMBL" id="PJJ30046.1"/>
    </source>
</evidence>
<evidence type="ECO:0000313" key="4">
    <source>
        <dbReference type="Proteomes" id="UP000231092"/>
    </source>
</evidence>
<dbReference type="OrthoDB" id="5637at2"/>
<feature type="chain" id="PRO_5014812313" description="Lipoprotein" evidence="2">
    <location>
        <begin position="25"/>
        <end position="250"/>
    </location>
</feature>
<evidence type="ECO:0008006" key="5">
    <source>
        <dbReference type="Google" id="ProtNLM"/>
    </source>
</evidence>
<organism evidence="3 4">
    <name type="scientific">[Clostridium] celerecrescens 18A</name>
    <dbReference type="NCBI Taxonomy" id="1286362"/>
    <lineage>
        <taxon>Bacteria</taxon>
        <taxon>Bacillati</taxon>
        <taxon>Bacillota</taxon>
        <taxon>Clostridia</taxon>
        <taxon>Lachnospirales</taxon>
        <taxon>Lachnospiraceae</taxon>
        <taxon>Lacrimispora</taxon>
    </lineage>
</organism>
<evidence type="ECO:0000256" key="1">
    <source>
        <dbReference type="SAM" id="MobiDB-lite"/>
    </source>
</evidence>
<dbReference type="Proteomes" id="UP000231092">
    <property type="component" value="Unassembled WGS sequence"/>
</dbReference>
<feature type="signal peptide" evidence="2">
    <location>
        <begin position="1"/>
        <end position="24"/>
    </location>
</feature>
<dbReference type="AlphaFoldDB" id="A0A2M8Z9E0"/>
<evidence type="ECO:0000256" key="2">
    <source>
        <dbReference type="SAM" id="SignalP"/>
    </source>
</evidence>
<dbReference type="PROSITE" id="PS51257">
    <property type="entry name" value="PROKAR_LIPOPROTEIN"/>
    <property type="match status" value="1"/>
</dbReference>
<sequence>MKNKKYGMLLLGSLAITVTLSISACGNRALNTQKDTGSAVITEEVTQKEPAQSESTYSENTGSNETSAANNSGTDEVPMLKLPKGISGMKAESKPLKELRDLIIEDMEVPEEYYETTNYFYNYIDLNDDGKDEIFVMVTGPYTSGSGGSSALLLSENGGKLHVVQEFTLINEPIIVSDKLENGYHELIVPYYNENKAQYSVLKYKNGAYSNVPDGEIINSLEGVNGKAIIANDRINEVQAGIMGINLSEE</sequence>
<name>A0A2M8Z9E0_9FIRM</name>
<reference evidence="3 4" key="1">
    <citation type="submission" date="2017-11" db="EMBL/GenBank/DDBJ databases">
        <title>Understudied soil microbes with underappreciated capabilities: Untangling the Clostridium saccharolyticum group.</title>
        <authorList>
            <person name="Leschine S."/>
        </authorList>
    </citation>
    <scope>NUCLEOTIDE SEQUENCE [LARGE SCALE GENOMIC DNA]</scope>
    <source>
        <strain evidence="3 4">18A</strain>
    </source>
</reference>
<accession>A0A2M8Z9E0</accession>
<comment type="caution">
    <text evidence="3">The sequence shown here is derived from an EMBL/GenBank/DDBJ whole genome shotgun (WGS) entry which is preliminary data.</text>
</comment>
<keyword evidence="2" id="KW-0732">Signal</keyword>
<dbReference type="RefSeq" id="WP_100306347.1">
    <property type="nucleotide sequence ID" value="NZ_PGET01000001.1"/>
</dbReference>